<dbReference type="Proteomes" id="UP001210978">
    <property type="component" value="Chromosome"/>
</dbReference>
<dbReference type="Gene3D" id="3.30.530.20">
    <property type="match status" value="1"/>
</dbReference>
<dbReference type="InterPro" id="IPR013538">
    <property type="entry name" value="ASHA1/2-like_C"/>
</dbReference>
<dbReference type="Pfam" id="PF08327">
    <property type="entry name" value="AHSA1"/>
    <property type="match status" value="1"/>
</dbReference>
<comment type="similarity">
    <text evidence="1">Belongs to the AHA1 family.</text>
</comment>
<sequence>MPTQNFSYTFTTSKPRDEVFNLLINPKQWWMGLHDEIITGKSEQPNDVFIFDAGNGVHHTEQKMIEAIPDQKITWEVTDSNLTFADKSDEWTGTRIGFDISKEDHNTKVVFTHDGLTPEFECYDGCSSAWTQYLEKLEKELN</sequence>
<gene>
    <name evidence="3" type="ORF">PFY12_00500</name>
</gene>
<feature type="domain" description="Activator of Hsp90 ATPase homologue 1/2-like C-terminal" evidence="2">
    <location>
        <begin position="15"/>
        <end position="141"/>
    </location>
</feature>
<organism evidence="3 4">
    <name type="scientific">Chryseobacterium camelliae</name>
    <dbReference type="NCBI Taxonomy" id="1265445"/>
    <lineage>
        <taxon>Bacteria</taxon>
        <taxon>Pseudomonadati</taxon>
        <taxon>Bacteroidota</taxon>
        <taxon>Flavobacteriia</taxon>
        <taxon>Flavobacteriales</taxon>
        <taxon>Weeksellaceae</taxon>
        <taxon>Chryseobacterium group</taxon>
        <taxon>Chryseobacterium</taxon>
    </lineage>
</organism>
<evidence type="ECO:0000313" key="3">
    <source>
        <dbReference type="EMBL" id="WBV60614.1"/>
    </source>
</evidence>
<keyword evidence="4" id="KW-1185">Reference proteome</keyword>
<evidence type="ECO:0000313" key="4">
    <source>
        <dbReference type="Proteomes" id="UP001210978"/>
    </source>
</evidence>
<dbReference type="RefSeq" id="WP_271148934.1">
    <property type="nucleotide sequence ID" value="NZ_CP115859.1"/>
</dbReference>
<dbReference type="CDD" id="cd07814">
    <property type="entry name" value="SRPBCC_CalC_Aha1-like"/>
    <property type="match status" value="1"/>
</dbReference>
<dbReference type="SUPFAM" id="SSF55961">
    <property type="entry name" value="Bet v1-like"/>
    <property type="match status" value="1"/>
</dbReference>
<protein>
    <submittedName>
        <fullName evidence="3">SRPBCC domain-containing protein</fullName>
    </submittedName>
</protein>
<reference evidence="3 4" key="1">
    <citation type="submission" date="2023-01" db="EMBL/GenBank/DDBJ databases">
        <title>Complete genome of Chryseobacterium camelliae VAN22-5A.</title>
        <authorList>
            <person name="Zong G."/>
            <person name="Cao G."/>
        </authorList>
    </citation>
    <scope>NUCLEOTIDE SEQUENCE [LARGE SCALE GENOMIC DNA]</scope>
    <source>
        <strain evidence="3 4">VAN22-5A</strain>
    </source>
</reference>
<accession>A0ABY7QN70</accession>
<name>A0ABY7QN70_9FLAO</name>
<dbReference type="InterPro" id="IPR023393">
    <property type="entry name" value="START-like_dom_sf"/>
</dbReference>
<proteinExistence type="inferred from homology"/>
<evidence type="ECO:0000256" key="1">
    <source>
        <dbReference type="ARBA" id="ARBA00006817"/>
    </source>
</evidence>
<dbReference type="EMBL" id="CP115859">
    <property type="protein sequence ID" value="WBV60614.1"/>
    <property type="molecule type" value="Genomic_DNA"/>
</dbReference>
<evidence type="ECO:0000259" key="2">
    <source>
        <dbReference type="Pfam" id="PF08327"/>
    </source>
</evidence>